<dbReference type="NCBIfam" id="TIGR00730">
    <property type="entry name" value="Rossman fold protein, TIGR00730 family"/>
    <property type="match status" value="1"/>
</dbReference>
<organism evidence="1 2">
    <name type="scientific">Microbacterium aurum</name>
    <dbReference type="NCBI Taxonomy" id="36805"/>
    <lineage>
        <taxon>Bacteria</taxon>
        <taxon>Bacillati</taxon>
        <taxon>Actinomycetota</taxon>
        <taxon>Actinomycetes</taxon>
        <taxon>Micrococcales</taxon>
        <taxon>Microbacteriaceae</taxon>
        <taxon>Microbacterium</taxon>
    </lineage>
</organism>
<evidence type="ECO:0000313" key="1">
    <source>
        <dbReference type="EMBL" id="APZ34903.1"/>
    </source>
</evidence>
<dbReference type="Proteomes" id="UP000187185">
    <property type="component" value="Chromosome"/>
</dbReference>
<accession>A0A1P8U9U4</accession>
<proteinExistence type="predicted"/>
<keyword evidence="2" id="KW-1185">Reference proteome</keyword>
<name>A0A1P8U9U4_9MICO</name>
<dbReference type="InterPro" id="IPR005269">
    <property type="entry name" value="LOG"/>
</dbReference>
<dbReference type="GO" id="GO:0009691">
    <property type="term" value="P:cytokinin biosynthetic process"/>
    <property type="evidence" value="ECO:0007669"/>
    <property type="project" value="InterPro"/>
</dbReference>
<gene>
    <name evidence="1" type="ORF">BOH66_12100</name>
</gene>
<sequence>MPDRILPPEVTEHIRALLTDAGVTANQDLVARILATGVGLGLDGTDRLDLKITSAALTEMRAAFRLFAPYRDVPKVTIFGSARTRPDDALYRAAVDVAAALAARGWFVVTGAGPGIMQAAAEGAGPERSLGVSIRLPFEEKPNALVAEAGRVVAMKYFFTRKLMLVKESRGFVCVPGGFGTLDEMFELLTLQQTGKADPTPIVLLDAPGGTFWAAFRRYVDDHLIPAGVISPDDLDRALVTDSVTAAADEITGFWRNYDSLRWVGKRLVLRLRAEPTDAELESLNERFAHLVTKGRIERTGPLKPEVADDDRIDLPRIIMHYDQSRVGELFHLIRAINEFGSAPPASPPDPHA</sequence>
<dbReference type="KEGG" id="maur:BOH66_12100"/>
<dbReference type="RefSeq" id="WP_076691290.1">
    <property type="nucleotide sequence ID" value="NZ_CP018762.1"/>
</dbReference>
<dbReference type="InterPro" id="IPR052341">
    <property type="entry name" value="LOG_family_nucleotidases"/>
</dbReference>
<dbReference type="GO" id="GO:0016787">
    <property type="term" value="F:hydrolase activity"/>
    <property type="evidence" value="ECO:0007669"/>
    <property type="project" value="InterPro"/>
</dbReference>
<dbReference type="Pfam" id="PF03641">
    <property type="entry name" value="Lysine_decarbox"/>
    <property type="match status" value="1"/>
</dbReference>
<reference evidence="1 2" key="1">
    <citation type="submission" date="2016-12" db="EMBL/GenBank/DDBJ databases">
        <title>Complete genome sequence of Microbacterium aurum KACC 15219.</title>
        <authorList>
            <person name="Jung Y."/>
            <person name="Shin J.-H."/>
            <person name="Lee Y.-J."/>
            <person name="Yi H."/>
            <person name="Bahn Y.-S."/>
            <person name="Kim J.F."/>
            <person name="Lee D.-W."/>
        </authorList>
    </citation>
    <scope>NUCLEOTIDE SEQUENCE [LARGE SCALE GENOMIC DNA]</scope>
    <source>
        <strain evidence="1 2">KACC 15219</strain>
    </source>
</reference>
<dbReference type="OrthoDB" id="9801098at2"/>
<dbReference type="Gene3D" id="3.40.50.450">
    <property type="match status" value="1"/>
</dbReference>
<dbReference type="EMBL" id="CP018762">
    <property type="protein sequence ID" value="APZ34903.1"/>
    <property type="molecule type" value="Genomic_DNA"/>
</dbReference>
<dbReference type="STRING" id="36805.BOH66_12100"/>
<dbReference type="AlphaFoldDB" id="A0A1P8U9U4"/>
<protein>
    <submittedName>
        <fullName evidence="1">Rossman fold protein, TIGR00730 family</fullName>
    </submittedName>
</protein>
<evidence type="ECO:0000313" key="2">
    <source>
        <dbReference type="Proteomes" id="UP000187185"/>
    </source>
</evidence>
<dbReference type="SUPFAM" id="SSF102405">
    <property type="entry name" value="MCP/YpsA-like"/>
    <property type="match status" value="1"/>
</dbReference>
<dbReference type="PANTHER" id="PTHR43393:SF2">
    <property type="entry name" value="CYTOKININ RIBOSIDE 5'-MONOPHOSPHATE PHOSPHORIBOHYDROLASE"/>
    <property type="match status" value="1"/>
</dbReference>
<dbReference type="PANTHER" id="PTHR43393">
    <property type="entry name" value="CYTOKININ RIBOSIDE 5'-MONOPHOSPHATE PHOSPHORIBOHYDROLASE"/>
    <property type="match status" value="1"/>
</dbReference>
<dbReference type="GO" id="GO:0005829">
    <property type="term" value="C:cytosol"/>
    <property type="evidence" value="ECO:0007669"/>
    <property type="project" value="TreeGrafter"/>
</dbReference>
<dbReference type="InterPro" id="IPR031100">
    <property type="entry name" value="LOG_fam"/>
</dbReference>